<evidence type="ECO:0000313" key="1">
    <source>
        <dbReference type="EMBL" id="KAI1611037.1"/>
    </source>
</evidence>
<evidence type="ECO:0000313" key="2">
    <source>
        <dbReference type="Proteomes" id="UP001203852"/>
    </source>
</evidence>
<dbReference type="EMBL" id="MU404357">
    <property type="protein sequence ID" value="KAI1611037.1"/>
    <property type="molecule type" value="Genomic_DNA"/>
</dbReference>
<dbReference type="AlphaFoldDB" id="A0AAN6DSX0"/>
<reference evidence="1" key="1">
    <citation type="journal article" date="2022" name="bioRxiv">
        <title>Deciphering the potential niche of two novel black yeast fungi from a biological soil crust based on their genomes, phenotypes, and melanin regulation.</title>
        <authorList>
            <consortium name="DOE Joint Genome Institute"/>
            <person name="Carr E.C."/>
            <person name="Barton Q."/>
            <person name="Grambo S."/>
            <person name="Sullivan M."/>
            <person name="Renfro C.M."/>
            <person name="Kuo A."/>
            <person name="Pangilinan J."/>
            <person name="Lipzen A."/>
            <person name="Keymanesh K."/>
            <person name="Savage E."/>
            <person name="Barry K."/>
            <person name="Grigoriev I.V."/>
            <person name="Riekhof W.R."/>
            <person name="Harris S.S."/>
        </authorList>
    </citation>
    <scope>NUCLEOTIDE SEQUENCE</scope>
    <source>
        <strain evidence="1">JF 03-4F</strain>
    </source>
</reference>
<accession>A0AAN6DSX0</accession>
<sequence length="454" mass="51396">MQDPDVSLSSPVISCLRTRLRSKFPNIRFSKSKLRLFLETIEKRTDLPKSPLHNSEFDPFNTLPIANSACVEQTVLYYIQDWSPKFGPAFAFEDHPNPFLSLLWPFALQSDIYFESIIALSRAALLADRGESANADKAFIRHRGNVITKLQARLRSPDQCIQDSTILAASVLGTIEYILGDHAAAAAHTMGLKHMIKLRGGMSQNTPLERQLRAVVFVYESLWSSLPASVPTTEQSEQSPIYLKHPFTPEVCQILSNIPPGFCDVALTGVLSLQTIRLLSDLTATTAQLNGPKYLTIDASLEHRIQTTLEILHSPLIWRVTETERNLCHGLVVYCYLLRLIHFHEVVTGYCGLVLQSFAESALRRTPTLTAFGPKCHVWTLMMVVELLKYAQRPTAQWIPLLQQAVVRWPEFRQWDELEGYLKTFFWDESMGTLSRLAYDEAAVTQEAFHEVHP</sequence>
<proteinExistence type="predicted"/>
<name>A0AAN6DSX0_9EURO</name>
<protein>
    <recommendedName>
        <fullName evidence="3">Transcription factor domain-containing protein</fullName>
    </recommendedName>
</protein>
<organism evidence="1 2">
    <name type="scientific">Exophiala viscosa</name>
    <dbReference type="NCBI Taxonomy" id="2486360"/>
    <lineage>
        <taxon>Eukaryota</taxon>
        <taxon>Fungi</taxon>
        <taxon>Dikarya</taxon>
        <taxon>Ascomycota</taxon>
        <taxon>Pezizomycotina</taxon>
        <taxon>Eurotiomycetes</taxon>
        <taxon>Chaetothyriomycetidae</taxon>
        <taxon>Chaetothyriales</taxon>
        <taxon>Herpotrichiellaceae</taxon>
        <taxon>Exophiala</taxon>
    </lineage>
</organism>
<dbReference type="PANTHER" id="PTHR37540">
    <property type="entry name" value="TRANSCRIPTION FACTOR (ACR-2), PUTATIVE-RELATED-RELATED"/>
    <property type="match status" value="1"/>
</dbReference>
<comment type="caution">
    <text evidence="1">The sequence shown here is derived from an EMBL/GenBank/DDBJ whole genome shotgun (WGS) entry which is preliminary data.</text>
</comment>
<dbReference type="Pfam" id="PF11951">
    <property type="entry name" value="Fungal_trans_2"/>
    <property type="match status" value="1"/>
</dbReference>
<dbReference type="Proteomes" id="UP001203852">
    <property type="component" value="Unassembled WGS sequence"/>
</dbReference>
<dbReference type="PANTHER" id="PTHR37540:SF5">
    <property type="entry name" value="TRANSCRIPTION FACTOR DOMAIN-CONTAINING PROTEIN"/>
    <property type="match status" value="1"/>
</dbReference>
<keyword evidence="2" id="KW-1185">Reference proteome</keyword>
<gene>
    <name evidence="1" type="ORF">EDD36DRAFT_467038</name>
</gene>
<dbReference type="InterPro" id="IPR021858">
    <property type="entry name" value="Fun_TF"/>
</dbReference>
<evidence type="ECO:0008006" key="3">
    <source>
        <dbReference type="Google" id="ProtNLM"/>
    </source>
</evidence>